<name>A0A4R2PF41_RHOSA</name>
<dbReference type="GO" id="GO:0008300">
    <property type="term" value="P:isoprenoid catabolic process"/>
    <property type="evidence" value="ECO:0007669"/>
    <property type="project" value="TreeGrafter"/>
</dbReference>
<dbReference type="EMBL" id="SLXO01000006">
    <property type="protein sequence ID" value="TCP33910.1"/>
    <property type="molecule type" value="Genomic_DNA"/>
</dbReference>
<dbReference type="InterPro" id="IPR051683">
    <property type="entry name" value="Enoyl-CoA_Hydratase/Isomerase"/>
</dbReference>
<accession>A0A4R2PF41</accession>
<dbReference type="InParanoid" id="A0A4R2PF41"/>
<proteinExistence type="inferred from homology"/>
<comment type="similarity">
    <text evidence="1">Belongs to the enoyl-CoA hydratase/isomerase family.</text>
</comment>
<dbReference type="InterPro" id="IPR014748">
    <property type="entry name" value="Enoyl-CoA_hydra_C"/>
</dbReference>
<gene>
    <name evidence="2" type="ORF">EV659_10668</name>
</gene>
<dbReference type="SUPFAM" id="SSF52096">
    <property type="entry name" value="ClpP/crotonase"/>
    <property type="match status" value="1"/>
</dbReference>
<evidence type="ECO:0000313" key="3">
    <source>
        <dbReference type="Proteomes" id="UP000295399"/>
    </source>
</evidence>
<keyword evidence="3" id="KW-1185">Reference proteome</keyword>
<reference evidence="2 3" key="1">
    <citation type="submission" date="2019-03" db="EMBL/GenBank/DDBJ databases">
        <title>Genomic Encyclopedia of Type Strains, Phase IV (KMG-IV): sequencing the most valuable type-strain genomes for metagenomic binning, comparative biology and taxonomic classification.</title>
        <authorList>
            <person name="Goeker M."/>
        </authorList>
    </citation>
    <scope>NUCLEOTIDE SEQUENCE [LARGE SCALE GENOMIC DNA]</scope>
    <source>
        <strain evidence="2 3">DSM 2132</strain>
    </source>
</reference>
<evidence type="ECO:0000313" key="2">
    <source>
        <dbReference type="EMBL" id="TCP33910.1"/>
    </source>
</evidence>
<dbReference type="Gene3D" id="1.10.12.10">
    <property type="entry name" value="Lyase 2-enoyl-coa Hydratase, Chain A, domain 2"/>
    <property type="match status" value="1"/>
</dbReference>
<dbReference type="InterPro" id="IPR001753">
    <property type="entry name" value="Enoyl-CoA_hydra/iso"/>
</dbReference>
<dbReference type="OrthoDB" id="9795613at2"/>
<organism evidence="2 3">
    <name type="scientific">Rhodothalassium salexigens DSM 2132</name>
    <dbReference type="NCBI Taxonomy" id="1188247"/>
    <lineage>
        <taxon>Bacteria</taxon>
        <taxon>Pseudomonadati</taxon>
        <taxon>Pseudomonadota</taxon>
        <taxon>Alphaproteobacteria</taxon>
        <taxon>Rhodothalassiales</taxon>
        <taxon>Rhodothalassiaceae</taxon>
        <taxon>Rhodothalassium</taxon>
    </lineage>
</organism>
<dbReference type="PANTHER" id="PTHR42964">
    <property type="entry name" value="ENOYL-COA HYDRATASE"/>
    <property type="match status" value="1"/>
</dbReference>
<dbReference type="GO" id="GO:0003824">
    <property type="term" value="F:catalytic activity"/>
    <property type="evidence" value="ECO:0007669"/>
    <property type="project" value="UniProtKB-ARBA"/>
</dbReference>
<dbReference type="Gene3D" id="3.90.226.10">
    <property type="entry name" value="2-enoyl-CoA Hydratase, Chain A, domain 1"/>
    <property type="match status" value="1"/>
</dbReference>
<dbReference type="Pfam" id="PF00378">
    <property type="entry name" value="ECH_1"/>
    <property type="match status" value="1"/>
</dbReference>
<comment type="caution">
    <text evidence="2">The sequence shown here is derived from an EMBL/GenBank/DDBJ whole genome shotgun (WGS) entry which is preliminary data.</text>
</comment>
<protein>
    <submittedName>
        <fullName evidence="2">Methylglutaconyl-CoA hydratase</fullName>
    </submittedName>
</protein>
<dbReference type="Proteomes" id="UP000295399">
    <property type="component" value="Unassembled WGS sequence"/>
</dbReference>
<dbReference type="CDD" id="cd06558">
    <property type="entry name" value="crotonase-like"/>
    <property type="match status" value="1"/>
</dbReference>
<dbReference type="RefSeq" id="WP_132708576.1">
    <property type="nucleotide sequence ID" value="NZ_JACIGF010000006.1"/>
</dbReference>
<dbReference type="PANTHER" id="PTHR42964:SF1">
    <property type="entry name" value="POLYKETIDE BIOSYNTHESIS ENOYL-COA HYDRATASE PKSH-RELATED"/>
    <property type="match status" value="1"/>
</dbReference>
<evidence type="ECO:0000256" key="1">
    <source>
        <dbReference type="ARBA" id="ARBA00005254"/>
    </source>
</evidence>
<dbReference type="AlphaFoldDB" id="A0A4R2PF41"/>
<sequence length="268" mass="28135">MSQTAAQDLLLAETDARGVCRITLNRPDKHNAFNDALIGELYSTFTWIAEAEDVRAVVLTGAGASFSAGGDLGWMQQAATYAYDDNLRDAERLSNMLHTLNTCPKPTLALVNGAAMGGGVGLVACCDIVLAVADARFALSEVRLGLTPATISPYVVAKMGQSAARRYFLTGERFDAAAARAVGLVHEVVDTADALETAAAPVLKALLAGAPGAQAAAKDLIFTVDGAAIDANLREDTAERIAQRRATDEGREGIAAFLEKRKPTWLAG</sequence>
<dbReference type="InterPro" id="IPR029045">
    <property type="entry name" value="ClpP/crotonase-like_dom_sf"/>
</dbReference>